<name>A0A1Y2BYV6_9FUNG</name>
<sequence length="481" mass="53475">MTLSQFLAPATLGLTAAATVWYLLTDSDRSNIKTSKHFPSLPLPFPYIFQSNLVEVSSSEWPLRLHQLNSPTFVRLPGFPSPVLMVIDPQLVKQLLSKCSTRPLIGDPSFTNLFGNTSIFRVVGSEHRRLRALCGRAFAKAALGFHFERLKSLAIQSLNAMAEACEAARAIDSMAFVQAYSYKAVCVFLVGDDSDQLEALELLEVDFIAFSTGFLAEFRPRWIDYFSGNRIPKAVAARSRIIKKCTEMAATRREQMNGGQLFTDSLSAFIESKDTDGNGFTDLEIAELFLDLLFAGFETTSKQLATVMYHLTHSITDSDMNLLMDEVANPALFESETTFSSKGVHLEAFIKESMRMFPVLPAPTRILVEDIVLDGVHLPAGTIVDAVREQGLFIPNAQKFSLSNFIGHDAFDKNQSTDFVPFGMGEGMCLAFLLAKLEMKLIVAEALRFFVVHKSSSHKSPIFTHFPSKTVNCFITVERKQ</sequence>
<dbReference type="PANTHER" id="PTHR24305">
    <property type="entry name" value="CYTOCHROME P450"/>
    <property type="match status" value="1"/>
</dbReference>
<dbReference type="PANTHER" id="PTHR24305:SF166">
    <property type="entry name" value="CYTOCHROME P450 12A4, MITOCHONDRIAL-RELATED"/>
    <property type="match status" value="1"/>
</dbReference>
<keyword evidence="2" id="KW-0479">Metal-binding</keyword>
<comment type="caution">
    <text evidence="3">The sequence shown here is derived from an EMBL/GenBank/DDBJ whole genome shotgun (WGS) entry which is preliminary data.</text>
</comment>
<dbReference type="GO" id="GO:0016705">
    <property type="term" value="F:oxidoreductase activity, acting on paired donors, with incorporation or reduction of molecular oxygen"/>
    <property type="evidence" value="ECO:0007669"/>
    <property type="project" value="InterPro"/>
</dbReference>
<accession>A0A1Y2BYV6</accession>
<dbReference type="InterPro" id="IPR036396">
    <property type="entry name" value="Cyt_P450_sf"/>
</dbReference>
<dbReference type="GO" id="GO:0004497">
    <property type="term" value="F:monooxygenase activity"/>
    <property type="evidence" value="ECO:0007669"/>
    <property type="project" value="InterPro"/>
</dbReference>
<keyword evidence="4" id="KW-1185">Reference proteome</keyword>
<dbReference type="AlphaFoldDB" id="A0A1Y2BYV6"/>
<dbReference type="PRINTS" id="PR00463">
    <property type="entry name" value="EP450I"/>
</dbReference>
<evidence type="ECO:0000256" key="1">
    <source>
        <dbReference type="ARBA" id="ARBA00010617"/>
    </source>
</evidence>
<gene>
    <name evidence="3" type="ORF">BCR33DRAFT_376373</name>
</gene>
<dbReference type="Gene3D" id="1.10.630.10">
    <property type="entry name" value="Cytochrome P450"/>
    <property type="match status" value="1"/>
</dbReference>
<evidence type="ECO:0000256" key="2">
    <source>
        <dbReference type="PIRSR" id="PIRSR602401-1"/>
    </source>
</evidence>
<evidence type="ECO:0000313" key="3">
    <source>
        <dbReference type="EMBL" id="ORY39827.1"/>
    </source>
</evidence>
<dbReference type="SUPFAM" id="SSF48264">
    <property type="entry name" value="Cytochrome P450"/>
    <property type="match status" value="1"/>
</dbReference>
<reference evidence="3 4" key="1">
    <citation type="submission" date="2016-07" db="EMBL/GenBank/DDBJ databases">
        <title>Pervasive Adenine N6-methylation of Active Genes in Fungi.</title>
        <authorList>
            <consortium name="DOE Joint Genome Institute"/>
            <person name="Mondo S.J."/>
            <person name="Dannebaum R.O."/>
            <person name="Kuo R.C."/>
            <person name="Labutti K."/>
            <person name="Haridas S."/>
            <person name="Kuo A."/>
            <person name="Salamov A."/>
            <person name="Ahrendt S.R."/>
            <person name="Lipzen A."/>
            <person name="Sullivan W."/>
            <person name="Andreopoulos W.B."/>
            <person name="Clum A."/>
            <person name="Lindquist E."/>
            <person name="Daum C."/>
            <person name="Ramamoorthy G.K."/>
            <person name="Gryganskyi A."/>
            <person name="Culley D."/>
            <person name="Magnuson J.K."/>
            <person name="James T.Y."/>
            <person name="O'Malley M.A."/>
            <person name="Stajich J.E."/>
            <person name="Spatafora J.W."/>
            <person name="Visel A."/>
            <person name="Grigoriev I.V."/>
        </authorList>
    </citation>
    <scope>NUCLEOTIDE SEQUENCE [LARGE SCALE GENOMIC DNA]</scope>
    <source>
        <strain evidence="3 4">JEL800</strain>
    </source>
</reference>
<dbReference type="InterPro" id="IPR050121">
    <property type="entry name" value="Cytochrome_P450_monoxygenase"/>
</dbReference>
<keyword evidence="2" id="KW-0349">Heme</keyword>
<dbReference type="EMBL" id="MCGO01000037">
    <property type="protein sequence ID" value="ORY39827.1"/>
    <property type="molecule type" value="Genomic_DNA"/>
</dbReference>
<feature type="binding site" description="axial binding residue" evidence="2">
    <location>
        <position position="429"/>
    </location>
    <ligand>
        <name>heme</name>
        <dbReference type="ChEBI" id="CHEBI:30413"/>
    </ligand>
    <ligandPart>
        <name>Fe</name>
        <dbReference type="ChEBI" id="CHEBI:18248"/>
    </ligandPart>
</feature>
<comment type="similarity">
    <text evidence="1">Belongs to the cytochrome P450 family.</text>
</comment>
<dbReference type="InterPro" id="IPR001128">
    <property type="entry name" value="Cyt_P450"/>
</dbReference>
<organism evidence="3 4">
    <name type="scientific">Rhizoclosmatium globosum</name>
    <dbReference type="NCBI Taxonomy" id="329046"/>
    <lineage>
        <taxon>Eukaryota</taxon>
        <taxon>Fungi</taxon>
        <taxon>Fungi incertae sedis</taxon>
        <taxon>Chytridiomycota</taxon>
        <taxon>Chytridiomycota incertae sedis</taxon>
        <taxon>Chytridiomycetes</taxon>
        <taxon>Chytridiales</taxon>
        <taxon>Chytriomycetaceae</taxon>
        <taxon>Rhizoclosmatium</taxon>
    </lineage>
</organism>
<dbReference type="InterPro" id="IPR002401">
    <property type="entry name" value="Cyt_P450_E_grp-I"/>
</dbReference>
<protein>
    <submittedName>
        <fullName evidence="3">Cytochrome P450</fullName>
    </submittedName>
</protein>
<dbReference type="STRING" id="329046.A0A1Y2BYV6"/>
<proteinExistence type="inferred from homology"/>
<evidence type="ECO:0000313" key="4">
    <source>
        <dbReference type="Proteomes" id="UP000193642"/>
    </source>
</evidence>
<dbReference type="GO" id="GO:0020037">
    <property type="term" value="F:heme binding"/>
    <property type="evidence" value="ECO:0007669"/>
    <property type="project" value="InterPro"/>
</dbReference>
<comment type="cofactor">
    <cofactor evidence="2">
        <name>heme</name>
        <dbReference type="ChEBI" id="CHEBI:30413"/>
    </cofactor>
</comment>
<dbReference type="GO" id="GO:0005506">
    <property type="term" value="F:iron ion binding"/>
    <property type="evidence" value="ECO:0007669"/>
    <property type="project" value="InterPro"/>
</dbReference>
<dbReference type="Pfam" id="PF00067">
    <property type="entry name" value="p450"/>
    <property type="match status" value="1"/>
</dbReference>
<keyword evidence="2" id="KW-0408">Iron</keyword>
<dbReference type="OrthoDB" id="1470350at2759"/>
<dbReference type="Proteomes" id="UP000193642">
    <property type="component" value="Unassembled WGS sequence"/>
</dbReference>
<dbReference type="PRINTS" id="PR00385">
    <property type="entry name" value="P450"/>
</dbReference>